<feature type="transmembrane region" description="Helical" evidence="2">
    <location>
        <begin position="337"/>
        <end position="360"/>
    </location>
</feature>
<evidence type="ECO:0000313" key="5">
    <source>
        <dbReference type="Proteomes" id="UP000276133"/>
    </source>
</evidence>
<feature type="domain" description="Major facilitator superfamily (MFS) profile" evidence="3">
    <location>
        <begin position="27"/>
        <end position="394"/>
    </location>
</feature>
<evidence type="ECO:0000256" key="2">
    <source>
        <dbReference type="SAM" id="Phobius"/>
    </source>
</evidence>
<dbReference type="OrthoDB" id="2213137at2759"/>
<dbReference type="InterPro" id="IPR036259">
    <property type="entry name" value="MFS_trans_sf"/>
</dbReference>
<dbReference type="PANTHER" id="PTHR11360">
    <property type="entry name" value="MONOCARBOXYLATE TRANSPORTER"/>
    <property type="match status" value="1"/>
</dbReference>
<protein>
    <submittedName>
        <fullName evidence="4">Monocarboxylate transporter 2</fullName>
    </submittedName>
</protein>
<dbReference type="SUPFAM" id="SSF103473">
    <property type="entry name" value="MFS general substrate transporter"/>
    <property type="match status" value="1"/>
</dbReference>
<gene>
    <name evidence="4" type="ORF">BpHYR1_005570</name>
</gene>
<feature type="transmembrane region" description="Helical" evidence="2">
    <location>
        <begin position="65"/>
        <end position="86"/>
    </location>
</feature>
<sequence length="394" mass="43744">MSLKFDSESKAYTIKKRKPDGGYGWIILLSISLNNFILVGCMYSLGILLKDVKNHFEISQKKANLLPSFNIGFMFLSGPLTSALAAQFGCRKVIMLSGLVHSTMYIISPLMPNFNLMLISFGLVGGISYGCTLLTGFIILVEYFDTKLGIANGLAVASSGLGSFAFAPLTGFLISNFGWQISMYTLGAMTFLCVFFGAFLKPLKIDQPKTIEMENFQDGKIVTRERSGIINLFKEIVNFSLLIENKSYACIAACNFFTFFAYFIPFIYIPIRANDLGIENYSWIIGVIGMANIPIRVLFGFLCDRKFLRAIHMNSFCLLVATILLFGYYYLNDFKLQIIFGLFFALPMAGINCLPTKYLVDLVGSEKFRNANGITNLFRGLGATIGPFIAGNFA</sequence>
<accession>A0A3M7PPQ4</accession>
<dbReference type="EMBL" id="REGN01009658">
    <property type="protein sequence ID" value="RNA00648.1"/>
    <property type="molecule type" value="Genomic_DNA"/>
</dbReference>
<proteinExistence type="predicted"/>
<dbReference type="GO" id="GO:0016020">
    <property type="term" value="C:membrane"/>
    <property type="evidence" value="ECO:0007669"/>
    <property type="project" value="UniProtKB-SubCell"/>
</dbReference>
<comment type="subcellular location">
    <subcellularLocation>
        <location evidence="1">Membrane</location>
        <topology evidence="1">Multi-pass membrane protein</topology>
    </subcellularLocation>
</comment>
<feature type="transmembrane region" description="Helical" evidence="2">
    <location>
        <begin position="117"/>
        <end position="141"/>
    </location>
</feature>
<dbReference type="PROSITE" id="PS50850">
    <property type="entry name" value="MFS"/>
    <property type="match status" value="1"/>
</dbReference>
<keyword evidence="2" id="KW-0812">Transmembrane</keyword>
<evidence type="ECO:0000259" key="3">
    <source>
        <dbReference type="PROSITE" id="PS50850"/>
    </source>
</evidence>
<dbReference type="InterPro" id="IPR020846">
    <property type="entry name" value="MFS_dom"/>
</dbReference>
<dbReference type="InterPro" id="IPR050327">
    <property type="entry name" value="Proton-linked_MCT"/>
</dbReference>
<feature type="transmembrane region" description="Helical" evidence="2">
    <location>
        <begin position="93"/>
        <end position="111"/>
    </location>
</feature>
<evidence type="ECO:0000256" key="1">
    <source>
        <dbReference type="ARBA" id="ARBA00004141"/>
    </source>
</evidence>
<dbReference type="Pfam" id="PF07690">
    <property type="entry name" value="MFS_1"/>
    <property type="match status" value="1"/>
</dbReference>
<keyword evidence="2" id="KW-0472">Membrane</keyword>
<evidence type="ECO:0000313" key="4">
    <source>
        <dbReference type="EMBL" id="RNA00648.1"/>
    </source>
</evidence>
<dbReference type="Gene3D" id="1.20.1250.20">
    <property type="entry name" value="MFS general substrate transporter like domains"/>
    <property type="match status" value="2"/>
</dbReference>
<name>A0A3M7PPQ4_BRAPC</name>
<dbReference type="PANTHER" id="PTHR11360:SF284">
    <property type="entry name" value="EG:103B4.3 PROTEIN-RELATED"/>
    <property type="match status" value="1"/>
</dbReference>
<feature type="transmembrane region" description="Helical" evidence="2">
    <location>
        <begin position="153"/>
        <end position="175"/>
    </location>
</feature>
<feature type="transmembrane region" description="Helical" evidence="2">
    <location>
        <begin position="181"/>
        <end position="200"/>
    </location>
</feature>
<comment type="caution">
    <text evidence="4">The sequence shown here is derived from an EMBL/GenBank/DDBJ whole genome shotgun (WGS) entry which is preliminary data.</text>
</comment>
<organism evidence="4 5">
    <name type="scientific">Brachionus plicatilis</name>
    <name type="common">Marine rotifer</name>
    <name type="synonym">Brachionus muelleri</name>
    <dbReference type="NCBI Taxonomy" id="10195"/>
    <lineage>
        <taxon>Eukaryota</taxon>
        <taxon>Metazoa</taxon>
        <taxon>Spiralia</taxon>
        <taxon>Gnathifera</taxon>
        <taxon>Rotifera</taxon>
        <taxon>Eurotatoria</taxon>
        <taxon>Monogononta</taxon>
        <taxon>Pseudotrocha</taxon>
        <taxon>Ploima</taxon>
        <taxon>Brachionidae</taxon>
        <taxon>Brachionus</taxon>
    </lineage>
</organism>
<feature type="transmembrane region" description="Helical" evidence="2">
    <location>
        <begin position="311"/>
        <end position="331"/>
    </location>
</feature>
<keyword evidence="5" id="KW-1185">Reference proteome</keyword>
<feature type="transmembrane region" description="Helical" evidence="2">
    <location>
        <begin position="21"/>
        <end position="45"/>
    </location>
</feature>
<dbReference type="AlphaFoldDB" id="A0A3M7PPQ4"/>
<reference evidence="4 5" key="1">
    <citation type="journal article" date="2018" name="Sci. Rep.">
        <title>Genomic signatures of local adaptation to the degree of environmental predictability in rotifers.</title>
        <authorList>
            <person name="Franch-Gras L."/>
            <person name="Hahn C."/>
            <person name="Garcia-Roger E.M."/>
            <person name="Carmona M.J."/>
            <person name="Serra M."/>
            <person name="Gomez A."/>
        </authorList>
    </citation>
    <scope>NUCLEOTIDE SEQUENCE [LARGE SCALE GENOMIC DNA]</scope>
    <source>
        <strain evidence="4">HYR1</strain>
    </source>
</reference>
<dbReference type="InterPro" id="IPR011701">
    <property type="entry name" value="MFS"/>
</dbReference>
<feature type="transmembrane region" description="Helical" evidence="2">
    <location>
        <begin position="281"/>
        <end position="299"/>
    </location>
</feature>
<feature type="transmembrane region" description="Helical" evidence="2">
    <location>
        <begin position="248"/>
        <end position="269"/>
    </location>
</feature>
<keyword evidence="2" id="KW-1133">Transmembrane helix</keyword>
<dbReference type="GO" id="GO:0008028">
    <property type="term" value="F:monocarboxylic acid transmembrane transporter activity"/>
    <property type="evidence" value="ECO:0007669"/>
    <property type="project" value="TreeGrafter"/>
</dbReference>
<dbReference type="Proteomes" id="UP000276133">
    <property type="component" value="Unassembled WGS sequence"/>
</dbReference>